<evidence type="ECO:0000313" key="2">
    <source>
        <dbReference type="EMBL" id="KAA8527909.1"/>
    </source>
</evidence>
<dbReference type="PANTHER" id="PTHR36037">
    <property type="entry name" value="RNA-DIRECTED DNA POLYMERASE (REVERSE TRANSCRIPTASE)-RELATED FAMILY PROTEIN"/>
    <property type="match status" value="1"/>
</dbReference>
<evidence type="ECO:0000256" key="1">
    <source>
        <dbReference type="SAM" id="Coils"/>
    </source>
</evidence>
<protein>
    <submittedName>
        <fullName evidence="2">Uncharacterized protein</fullName>
    </submittedName>
</protein>
<gene>
    <name evidence="2" type="ORF">F0562_035222</name>
</gene>
<name>A0A5J5ACE9_9ASTE</name>
<keyword evidence="3" id="KW-1185">Reference proteome</keyword>
<sequence>MGEPTEIIPSPEPLDLDTIRSRIRELSDIQRSSTDGPELSTLDSEHLLRDYAVQLESKINQIASEFSDISSLSVQDLGKLPLAHAYLEHLKDELNSVEAEKAKFSNEIEDLTRTYAEDSTRLESDIEWLNCSLDYIALQGLDKAKADERVNCSTNGDNQTNLLNAHGDCKFKILELSHQIEKNKITLKSLQDLDCVFKRFEAIEKFEDELTGLKVIEFEGNCIRLSLRTYIPNLESLLSQQKIEGSIEALEQNHELLIEVVDGTMELKNVEIFPNDVYTGEIFDAAKSFRQLSSHLLMLETWSSLEWFVRRVQDRIILCTLRRFVVKCANKSRHSFEYLDRDEIIIAHMLGGVDAFMKVSQGWPLSNSALRLKSLKSSSHYSKEISLSFLCKVEEVANSLDARIRQSLLSFVDAIEDILMQRMRVELQSDNNSGK</sequence>
<keyword evidence="1" id="KW-0175">Coiled coil</keyword>
<dbReference type="PANTHER" id="PTHR36037:SF1">
    <property type="entry name" value="RNA-DIRECTED DNA POLYMERASE (REVERSE TRANSCRIPTASE)-RELATED FAMILY PROTEIN"/>
    <property type="match status" value="1"/>
</dbReference>
<feature type="coiled-coil region" evidence="1">
    <location>
        <begin position="87"/>
        <end position="114"/>
    </location>
</feature>
<organism evidence="2 3">
    <name type="scientific">Nyssa sinensis</name>
    <dbReference type="NCBI Taxonomy" id="561372"/>
    <lineage>
        <taxon>Eukaryota</taxon>
        <taxon>Viridiplantae</taxon>
        <taxon>Streptophyta</taxon>
        <taxon>Embryophyta</taxon>
        <taxon>Tracheophyta</taxon>
        <taxon>Spermatophyta</taxon>
        <taxon>Magnoliopsida</taxon>
        <taxon>eudicotyledons</taxon>
        <taxon>Gunneridae</taxon>
        <taxon>Pentapetalae</taxon>
        <taxon>asterids</taxon>
        <taxon>Cornales</taxon>
        <taxon>Nyssaceae</taxon>
        <taxon>Nyssa</taxon>
    </lineage>
</organism>
<dbReference type="OrthoDB" id="1927690at2759"/>
<evidence type="ECO:0000313" key="3">
    <source>
        <dbReference type="Proteomes" id="UP000325577"/>
    </source>
</evidence>
<proteinExistence type="predicted"/>
<accession>A0A5J5ACE9</accession>
<reference evidence="2 3" key="1">
    <citation type="submission" date="2019-09" db="EMBL/GenBank/DDBJ databases">
        <title>A chromosome-level genome assembly of the Chinese tupelo Nyssa sinensis.</title>
        <authorList>
            <person name="Yang X."/>
            <person name="Kang M."/>
            <person name="Yang Y."/>
            <person name="Xiong H."/>
            <person name="Wang M."/>
            <person name="Zhang Z."/>
            <person name="Wang Z."/>
            <person name="Wu H."/>
            <person name="Ma T."/>
            <person name="Liu J."/>
            <person name="Xi Z."/>
        </authorList>
    </citation>
    <scope>NUCLEOTIDE SEQUENCE [LARGE SCALE GENOMIC DNA]</scope>
    <source>
        <strain evidence="2">J267</strain>
        <tissue evidence="2">Leaf</tissue>
    </source>
</reference>
<dbReference type="AlphaFoldDB" id="A0A5J5ACE9"/>
<dbReference type="EMBL" id="CM018045">
    <property type="protein sequence ID" value="KAA8527909.1"/>
    <property type="molecule type" value="Genomic_DNA"/>
</dbReference>
<dbReference type="Proteomes" id="UP000325577">
    <property type="component" value="Linkage Group LG21"/>
</dbReference>